<dbReference type="AlphaFoldDB" id="A0A0G1X7M3"/>
<sequence length="271" mass="29818">MLLVLNFGLVSFALQRPDGLAHIYFLDVGQGDSILIVTPDDQHILIDGGPTEAVISRLDSILPVWDRNIDYMLLTHPHADHVAGLLAVLKRYPVKHFLYNGVDYDTEIYKTLLEEVNRQRIPIDIAEVSDDFKFSGASLDIIAPPVERPKRADPNETSVVAVWRYKNFSALLTGDASVNNERELLAAGLAPDVDVLKVGHQGSHTSSSIEFLRAIQPAVGIIEVGPNTYGHPHADILQRLADIGAAIYRTDQDGTVEVVTDGSRYAVHPTR</sequence>
<organism evidence="2 3">
    <name type="scientific">candidate division Kazan bacterium GW2011_GWB1_52_7</name>
    <dbReference type="NCBI Taxonomy" id="1620414"/>
    <lineage>
        <taxon>Bacteria</taxon>
        <taxon>Bacteria division Kazan-3B-28</taxon>
    </lineage>
</organism>
<feature type="domain" description="Metallo-beta-lactamase" evidence="1">
    <location>
        <begin position="30"/>
        <end position="228"/>
    </location>
</feature>
<evidence type="ECO:0000313" key="3">
    <source>
        <dbReference type="Proteomes" id="UP000034913"/>
    </source>
</evidence>
<dbReference type="InterPro" id="IPR001279">
    <property type="entry name" value="Metallo-B-lactamas"/>
</dbReference>
<evidence type="ECO:0000313" key="2">
    <source>
        <dbReference type="EMBL" id="KKW27173.1"/>
    </source>
</evidence>
<proteinExistence type="predicted"/>
<evidence type="ECO:0000259" key="1">
    <source>
        <dbReference type="SMART" id="SM00849"/>
    </source>
</evidence>
<dbReference type="EMBL" id="LCRB01000001">
    <property type="protein sequence ID" value="KKW27173.1"/>
    <property type="molecule type" value="Genomic_DNA"/>
</dbReference>
<reference evidence="2 3" key="1">
    <citation type="journal article" date="2015" name="Nature">
        <title>rRNA introns, odd ribosomes, and small enigmatic genomes across a large radiation of phyla.</title>
        <authorList>
            <person name="Brown C.T."/>
            <person name="Hug L.A."/>
            <person name="Thomas B.C."/>
            <person name="Sharon I."/>
            <person name="Castelle C.J."/>
            <person name="Singh A."/>
            <person name="Wilkins M.J."/>
            <person name="Williams K.H."/>
            <person name="Banfield J.F."/>
        </authorList>
    </citation>
    <scope>NUCLEOTIDE SEQUENCE [LARGE SCALE GENOMIC DNA]</scope>
</reference>
<dbReference type="InterPro" id="IPR052159">
    <property type="entry name" value="Competence_DNA_uptake"/>
</dbReference>
<dbReference type="InterPro" id="IPR036866">
    <property type="entry name" value="RibonucZ/Hydroxyglut_hydro"/>
</dbReference>
<dbReference type="PANTHER" id="PTHR30619:SF1">
    <property type="entry name" value="RECOMBINATION PROTEIN 2"/>
    <property type="match status" value="1"/>
</dbReference>
<dbReference type="Gene3D" id="3.60.15.10">
    <property type="entry name" value="Ribonuclease Z/Hydroxyacylglutathione hydrolase-like"/>
    <property type="match status" value="1"/>
</dbReference>
<comment type="caution">
    <text evidence="2">The sequence shown here is derived from an EMBL/GenBank/DDBJ whole genome shotgun (WGS) entry which is preliminary data.</text>
</comment>
<dbReference type="CDD" id="cd07731">
    <property type="entry name" value="ComA-like_MBL-fold"/>
    <property type="match status" value="1"/>
</dbReference>
<dbReference type="Proteomes" id="UP000034913">
    <property type="component" value="Unassembled WGS sequence"/>
</dbReference>
<dbReference type="InterPro" id="IPR035681">
    <property type="entry name" value="ComA-like_MBL"/>
</dbReference>
<dbReference type="SUPFAM" id="SSF56281">
    <property type="entry name" value="Metallo-hydrolase/oxidoreductase"/>
    <property type="match status" value="1"/>
</dbReference>
<dbReference type="SMART" id="SM00849">
    <property type="entry name" value="Lactamase_B"/>
    <property type="match status" value="1"/>
</dbReference>
<accession>A0A0G1X7M3</accession>
<protein>
    <recommendedName>
        <fullName evidence="1">Metallo-beta-lactamase domain-containing protein</fullName>
    </recommendedName>
</protein>
<dbReference type="Pfam" id="PF00753">
    <property type="entry name" value="Lactamase_B"/>
    <property type="match status" value="1"/>
</dbReference>
<dbReference type="PANTHER" id="PTHR30619">
    <property type="entry name" value="DNA INTERNALIZATION/COMPETENCE PROTEIN COMEC/REC2"/>
    <property type="match status" value="1"/>
</dbReference>
<name>A0A0G1X7M3_UNCK3</name>
<gene>
    <name evidence="2" type="ORF">VF00_C0001G0108</name>
</gene>